<accession>A0ABN6XMV9</accession>
<dbReference type="Pfam" id="PF00171">
    <property type="entry name" value="Aldedh"/>
    <property type="match status" value="1"/>
</dbReference>
<reference evidence="4" key="1">
    <citation type="journal article" date="2019" name="Int. J. Syst. Evol. Microbiol.">
        <title>The Global Catalogue of Microorganisms (GCM) 10K type strain sequencing project: providing services to taxonomists for standard genome sequencing and annotation.</title>
        <authorList>
            <consortium name="The Broad Institute Genomics Platform"/>
            <consortium name="The Broad Institute Genome Sequencing Center for Infectious Disease"/>
            <person name="Wu L."/>
            <person name="Ma J."/>
        </authorList>
    </citation>
    <scope>NUCLEOTIDE SEQUENCE [LARGE SCALE GENOMIC DNA]</scope>
    <source>
        <strain evidence="4">NBRC 108725</strain>
    </source>
</reference>
<dbReference type="Gene3D" id="3.40.309.10">
    <property type="entry name" value="Aldehyde Dehydrogenase, Chain A, domain 2"/>
    <property type="match status" value="1"/>
</dbReference>
<dbReference type="InterPro" id="IPR050740">
    <property type="entry name" value="Aldehyde_DH_Superfamily"/>
</dbReference>
<dbReference type="SUPFAM" id="SSF53720">
    <property type="entry name" value="ALDH-like"/>
    <property type="match status" value="1"/>
</dbReference>
<dbReference type="InterPro" id="IPR016161">
    <property type="entry name" value="Ald_DH/histidinol_DH"/>
</dbReference>
<name>A0ABN6XMV9_9MICO</name>
<sequence length="72" mass="7859">MVPLPEHALAVASRIEAGMTIVNSHLFTPTGQKEIPFGGWKQSGIGWEASPYGIDEYLQFHSVDVQTFPDAS</sequence>
<protein>
    <recommendedName>
        <fullName evidence="2">Aldehyde dehydrogenase domain-containing protein</fullName>
    </recommendedName>
</protein>
<dbReference type="PANTHER" id="PTHR43353:SF5">
    <property type="entry name" value="SUCCINATE-SEMIALDEHYDE DEHYDROGENASE, MITOCHONDRIAL"/>
    <property type="match status" value="1"/>
</dbReference>
<organism evidence="3 4">
    <name type="scientific">Naasia aerilata</name>
    <dbReference type="NCBI Taxonomy" id="1162966"/>
    <lineage>
        <taxon>Bacteria</taxon>
        <taxon>Bacillati</taxon>
        <taxon>Actinomycetota</taxon>
        <taxon>Actinomycetes</taxon>
        <taxon>Micrococcales</taxon>
        <taxon>Microbacteriaceae</taxon>
        <taxon>Naasia</taxon>
    </lineage>
</organism>
<dbReference type="Gene3D" id="3.40.605.10">
    <property type="entry name" value="Aldehyde Dehydrogenase, Chain A, domain 1"/>
    <property type="match status" value="1"/>
</dbReference>
<gene>
    <name evidence="3" type="ORF">GCM10025866_21630</name>
</gene>
<keyword evidence="1" id="KW-0560">Oxidoreductase</keyword>
<feature type="domain" description="Aldehyde dehydrogenase" evidence="2">
    <location>
        <begin position="6"/>
        <end position="63"/>
    </location>
</feature>
<dbReference type="Proteomes" id="UP001321498">
    <property type="component" value="Chromosome"/>
</dbReference>
<dbReference type="InterPro" id="IPR016163">
    <property type="entry name" value="Ald_DH_C"/>
</dbReference>
<evidence type="ECO:0000313" key="4">
    <source>
        <dbReference type="Proteomes" id="UP001321498"/>
    </source>
</evidence>
<evidence type="ECO:0000313" key="3">
    <source>
        <dbReference type="EMBL" id="BDZ46254.1"/>
    </source>
</evidence>
<evidence type="ECO:0000256" key="1">
    <source>
        <dbReference type="ARBA" id="ARBA00023002"/>
    </source>
</evidence>
<dbReference type="EMBL" id="AP027731">
    <property type="protein sequence ID" value="BDZ46254.1"/>
    <property type="molecule type" value="Genomic_DNA"/>
</dbReference>
<dbReference type="PANTHER" id="PTHR43353">
    <property type="entry name" value="SUCCINATE-SEMIALDEHYDE DEHYDROGENASE, MITOCHONDRIAL"/>
    <property type="match status" value="1"/>
</dbReference>
<keyword evidence="4" id="KW-1185">Reference proteome</keyword>
<evidence type="ECO:0000259" key="2">
    <source>
        <dbReference type="Pfam" id="PF00171"/>
    </source>
</evidence>
<dbReference type="InterPro" id="IPR016162">
    <property type="entry name" value="Ald_DH_N"/>
</dbReference>
<proteinExistence type="predicted"/>
<dbReference type="InterPro" id="IPR015590">
    <property type="entry name" value="Aldehyde_DH_dom"/>
</dbReference>